<accession>A0AAX4JTU0</accession>
<reference evidence="2 3" key="1">
    <citation type="submission" date="2024-01" db="EMBL/GenBank/DDBJ databases">
        <title>Comparative genomics of Cryptococcus and Kwoniella reveals pathogenesis evolution and contrasting modes of karyotype evolution via chromosome fusion or intercentromeric recombination.</title>
        <authorList>
            <person name="Coelho M.A."/>
            <person name="David-Palma M."/>
            <person name="Shea T."/>
            <person name="Bowers K."/>
            <person name="McGinley-Smith S."/>
            <person name="Mohammad A.W."/>
            <person name="Gnirke A."/>
            <person name="Yurkov A.M."/>
            <person name="Nowrousian M."/>
            <person name="Sun S."/>
            <person name="Cuomo C.A."/>
            <person name="Heitman J."/>
        </authorList>
    </citation>
    <scope>NUCLEOTIDE SEQUENCE [LARGE SCALE GENOMIC DNA]</scope>
    <source>
        <strain evidence="2 3">CBS 6074</strain>
    </source>
</reference>
<feature type="compositionally biased region" description="Basic and acidic residues" evidence="1">
    <location>
        <begin position="100"/>
        <end position="112"/>
    </location>
</feature>
<organism evidence="2 3">
    <name type="scientific">Kwoniella dendrophila CBS 6074</name>
    <dbReference type="NCBI Taxonomy" id="1295534"/>
    <lineage>
        <taxon>Eukaryota</taxon>
        <taxon>Fungi</taxon>
        <taxon>Dikarya</taxon>
        <taxon>Basidiomycota</taxon>
        <taxon>Agaricomycotina</taxon>
        <taxon>Tremellomycetes</taxon>
        <taxon>Tremellales</taxon>
        <taxon>Cryptococcaceae</taxon>
        <taxon>Kwoniella</taxon>
    </lineage>
</organism>
<evidence type="ECO:0000313" key="3">
    <source>
        <dbReference type="Proteomes" id="UP001355207"/>
    </source>
</evidence>
<evidence type="ECO:0000256" key="1">
    <source>
        <dbReference type="SAM" id="MobiDB-lite"/>
    </source>
</evidence>
<evidence type="ECO:0008006" key="4">
    <source>
        <dbReference type="Google" id="ProtNLM"/>
    </source>
</evidence>
<name>A0AAX4JTU0_9TREE</name>
<dbReference type="AlphaFoldDB" id="A0AAX4JTU0"/>
<feature type="region of interest" description="Disordered" evidence="1">
    <location>
        <begin position="95"/>
        <end position="119"/>
    </location>
</feature>
<dbReference type="EMBL" id="CP144101">
    <property type="protein sequence ID" value="WWC88308.1"/>
    <property type="molecule type" value="Genomic_DNA"/>
</dbReference>
<dbReference type="RefSeq" id="XP_066075071.1">
    <property type="nucleotide sequence ID" value="XM_066218974.1"/>
</dbReference>
<dbReference type="SUPFAM" id="SSF51182">
    <property type="entry name" value="RmlC-like cupins"/>
    <property type="match status" value="1"/>
</dbReference>
<sequence>MSEKEPHHPLLKAEEIDSALKGHGHYLNREAVRHSTCMSDTVGMQKSGLGVHKVRLEPHCESTQIHYHLNDSEWLYILSGSGILQLIDSSILGNQEEEEKNQKSHPREKDSKVPNASLPIANNINRQDVDIEEREVSPGDFIGFQGGTKAGKYAHGLKAGSKGLEYLMGGTRKDFDICCYPELGISNIADKLSGQEIITKIDTVDTSSQ</sequence>
<keyword evidence="3" id="KW-1185">Reference proteome</keyword>
<proteinExistence type="predicted"/>
<dbReference type="GeneID" id="91093886"/>
<dbReference type="InterPro" id="IPR014710">
    <property type="entry name" value="RmlC-like_jellyroll"/>
</dbReference>
<gene>
    <name evidence="2" type="ORF">L201_003216</name>
</gene>
<dbReference type="Proteomes" id="UP001355207">
    <property type="component" value="Chromosome 4"/>
</dbReference>
<evidence type="ECO:0000313" key="2">
    <source>
        <dbReference type="EMBL" id="WWC88308.1"/>
    </source>
</evidence>
<dbReference type="InterPro" id="IPR011051">
    <property type="entry name" value="RmlC_Cupin_sf"/>
</dbReference>
<protein>
    <recommendedName>
        <fullName evidence="4">Cupin type-1 domain-containing protein</fullName>
    </recommendedName>
</protein>
<dbReference type="Gene3D" id="2.60.120.10">
    <property type="entry name" value="Jelly Rolls"/>
    <property type="match status" value="1"/>
</dbReference>